<dbReference type="Gene3D" id="2.60.40.2810">
    <property type="match status" value="4"/>
</dbReference>
<evidence type="ECO:0000256" key="4">
    <source>
        <dbReference type="PROSITE-ProRule" id="PRU00473"/>
    </source>
</evidence>
<sequence length="868" mass="94278">MKKLLLAAMVAVSGNLAAQVDAQPEDQARAMNQSPTLTFAGDRYRVGVGIDTEFDFIGEFTAALTESPSSALIGEGWLGRKSAGGLKLNYHWLFGGSSELGPDGPVYTDGRVAKLFVAADQNQHDDRKLTLGAGYEYEDWFMSLYGMRALTDERLVNRAVDLSEITVRGELDGRGFTRIDQLERVTELFEKPFDWGVGLRAGRYYDDRLLRLRGGLDYENGDFGNTQLTASFTADRFFAGTPHGLSLRTGWAVKRGDLVEDRNDLRASLVYSYSFGGNHRPVRVFREQAVEVMPEPRFEERAVATEVTLSDQATFGLDSAELRSGARETLSELLGAIREGRLVGRIQVVGHTCDLGPAAYNQRLSERRAQSVVDYLRSAGIEADEITWEGRGESEPRYPNDSEENRSRNRRVEIAFVTEQSRTERVQVSPEGPITEMRQVEVPVEAPWIRRALRNPVQHKREVDTYRFEEVTDTITEGEVVLDNQPPQASDSSFSVEQDSTDNRLDVLANDSDPDGDALTIVDVTSPGNGEAVISGDAVLYTPAEDFFGTDQFSYTIDDGLGGQAMATVTVSVDRANLVPEANDISFSVEQDSSDNRLDVLDNDSDPDGDTLTVVDVSSPANGEAVISGDAVLYTPAPEFSGTDEFTYTVDDGFGGQATATVTVTVRSANQSPQANDVSASTQRTQVVDIDVLASASDPDGDRLQISDFDQPANGSVVQSGELLRYQPDQLFFGEDTFNFTVDDGRGGQATAQVVVSVAFANQAPVAQPDAASGPPGVPITVDVLANDSDPDGDPLEIIDVVRVTSAGAETTINDDGTISFSISASCNGFNLFRYTVRDPFGATATANVTVRRESEESGTESNLECFL</sequence>
<dbReference type="InterPro" id="IPR036737">
    <property type="entry name" value="OmpA-like_sf"/>
</dbReference>
<dbReference type="InterPro" id="IPR050330">
    <property type="entry name" value="Bact_OuterMem_StrucFunc"/>
</dbReference>
<evidence type="ECO:0000256" key="3">
    <source>
        <dbReference type="ARBA" id="ARBA00023237"/>
    </source>
</evidence>
<evidence type="ECO:0000256" key="2">
    <source>
        <dbReference type="ARBA" id="ARBA00023136"/>
    </source>
</evidence>
<evidence type="ECO:0000256" key="6">
    <source>
        <dbReference type="SAM" id="SignalP"/>
    </source>
</evidence>
<dbReference type="PRINTS" id="PR01021">
    <property type="entry name" value="OMPADOMAIN"/>
</dbReference>
<keyword evidence="3" id="KW-0998">Cell outer membrane</keyword>
<feature type="domain" description="OmpA-like" evidence="7">
    <location>
        <begin position="303"/>
        <end position="420"/>
    </location>
</feature>
<reference evidence="8 9" key="1">
    <citation type="submission" date="2020-02" db="EMBL/GenBank/DDBJ databases">
        <authorList>
            <person name="Zhang X.-Y."/>
        </authorList>
    </citation>
    <scope>NUCLEOTIDE SEQUENCE [LARGE SCALE GENOMIC DNA]</scope>
    <source>
        <strain evidence="8 9">C33</strain>
    </source>
</reference>
<dbReference type="PANTHER" id="PTHR30329">
    <property type="entry name" value="STATOR ELEMENT OF FLAGELLAR MOTOR COMPLEX"/>
    <property type="match status" value="1"/>
</dbReference>
<dbReference type="RefSeq" id="WP_164212015.1">
    <property type="nucleotide sequence ID" value="NZ_JAAGSC010000043.1"/>
</dbReference>
<accession>A0A845V2Y4</accession>
<comment type="caution">
    <text evidence="8">The sequence shown here is derived from an EMBL/GenBank/DDBJ whole genome shotgun (WGS) entry which is preliminary data.</text>
</comment>
<proteinExistence type="predicted"/>
<dbReference type="AlphaFoldDB" id="A0A845V2Y4"/>
<dbReference type="EMBL" id="JAAGSC010000043">
    <property type="protein sequence ID" value="NDY96630.1"/>
    <property type="molecule type" value="Genomic_DNA"/>
</dbReference>
<gene>
    <name evidence="8" type="ORF">G3I74_12910</name>
</gene>
<keyword evidence="6" id="KW-0732">Signal</keyword>
<keyword evidence="9" id="KW-1185">Reference proteome</keyword>
<dbReference type="SUPFAM" id="SSF103088">
    <property type="entry name" value="OmpA-like"/>
    <property type="match status" value="1"/>
</dbReference>
<evidence type="ECO:0000256" key="5">
    <source>
        <dbReference type="SAM" id="MobiDB-lite"/>
    </source>
</evidence>
<feature type="signal peptide" evidence="6">
    <location>
        <begin position="1"/>
        <end position="22"/>
    </location>
</feature>
<dbReference type="Proteomes" id="UP000484885">
    <property type="component" value="Unassembled WGS sequence"/>
</dbReference>
<keyword evidence="2 4" id="KW-0472">Membrane</keyword>
<organism evidence="8 9">
    <name type="scientific">Wenzhouxiangella limi</name>
    <dbReference type="NCBI Taxonomy" id="2707351"/>
    <lineage>
        <taxon>Bacteria</taxon>
        <taxon>Pseudomonadati</taxon>
        <taxon>Pseudomonadota</taxon>
        <taxon>Gammaproteobacteria</taxon>
        <taxon>Chromatiales</taxon>
        <taxon>Wenzhouxiangellaceae</taxon>
        <taxon>Wenzhouxiangella</taxon>
    </lineage>
</organism>
<evidence type="ECO:0000313" key="9">
    <source>
        <dbReference type="Proteomes" id="UP000484885"/>
    </source>
</evidence>
<evidence type="ECO:0000256" key="1">
    <source>
        <dbReference type="ARBA" id="ARBA00004442"/>
    </source>
</evidence>
<feature type="region of interest" description="Disordered" evidence="5">
    <location>
        <begin position="390"/>
        <end position="409"/>
    </location>
</feature>
<dbReference type="InterPro" id="IPR006665">
    <property type="entry name" value="OmpA-like"/>
</dbReference>
<dbReference type="PROSITE" id="PS51123">
    <property type="entry name" value="OMPA_2"/>
    <property type="match status" value="1"/>
</dbReference>
<dbReference type="Pfam" id="PF00691">
    <property type="entry name" value="OmpA"/>
    <property type="match status" value="1"/>
</dbReference>
<dbReference type="PANTHER" id="PTHR30329:SF21">
    <property type="entry name" value="LIPOPROTEIN YIAD-RELATED"/>
    <property type="match status" value="1"/>
</dbReference>
<feature type="chain" id="PRO_5032911585" evidence="6">
    <location>
        <begin position="23"/>
        <end position="868"/>
    </location>
</feature>
<dbReference type="NCBIfam" id="NF012211">
    <property type="entry name" value="tand_rpt_95"/>
    <property type="match status" value="4"/>
</dbReference>
<evidence type="ECO:0000259" key="7">
    <source>
        <dbReference type="PROSITE" id="PS51123"/>
    </source>
</evidence>
<protein>
    <submittedName>
        <fullName evidence="8">Tandem-95 repeat protein</fullName>
    </submittedName>
</protein>
<evidence type="ECO:0000313" key="8">
    <source>
        <dbReference type="EMBL" id="NDY96630.1"/>
    </source>
</evidence>
<dbReference type="Pfam" id="PF17963">
    <property type="entry name" value="Big_9"/>
    <property type="match status" value="4"/>
</dbReference>
<name>A0A845V2Y4_9GAMM</name>
<dbReference type="Gene3D" id="3.30.1330.60">
    <property type="entry name" value="OmpA-like domain"/>
    <property type="match status" value="1"/>
</dbReference>
<dbReference type="InterPro" id="IPR006664">
    <property type="entry name" value="OMP_bac"/>
</dbReference>
<dbReference type="GO" id="GO:0009279">
    <property type="term" value="C:cell outer membrane"/>
    <property type="evidence" value="ECO:0007669"/>
    <property type="project" value="UniProtKB-SubCell"/>
</dbReference>
<dbReference type="CDD" id="cd07185">
    <property type="entry name" value="OmpA_C-like"/>
    <property type="match status" value="1"/>
</dbReference>
<comment type="subcellular location">
    <subcellularLocation>
        <location evidence="1">Cell outer membrane</location>
    </subcellularLocation>
</comment>